<dbReference type="GO" id="GO:0005634">
    <property type="term" value="C:nucleus"/>
    <property type="evidence" value="ECO:0007669"/>
    <property type="project" value="UniProtKB-SubCell"/>
</dbReference>
<evidence type="ECO:0000313" key="5">
    <source>
        <dbReference type="Proteomes" id="UP000184330"/>
    </source>
</evidence>
<dbReference type="OrthoDB" id="3477330at2759"/>
<dbReference type="GO" id="GO:0008270">
    <property type="term" value="F:zinc ion binding"/>
    <property type="evidence" value="ECO:0007669"/>
    <property type="project" value="InterPro"/>
</dbReference>
<dbReference type="InterPro" id="IPR021858">
    <property type="entry name" value="Fun_TF"/>
</dbReference>
<comment type="subcellular location">
    <subcellularLocation>
        <location evidence="1">Nucleus</location>
    </subcellularLocation>
</comment>
<dbReference type="SMART" id="SM00066">
    <property type="entry name" value="GAL4"/>
    <property type="match status" value="1"/>
</dbReference>
<gene>
    <name evidence="4" type="ORF">PAC_17366</name>
</gene>
<dbReference type="InterPro" id="IPR036864">
    <property type="entry name" value="Zn2-C6_fun-type_DNA-bd_sf"/>
</dbReference>
<dbReference type="Pfam" id="PF11951">
    <property type="entry name" value="Fungal_trans_2"/>
    <property type="match status" value="1"/>
</dbReference>
<dbReference type="SUPFAM" id="SSF57701">
    <property type="entry name" value="Zn2/Cys6 DNA-binding domain"/>
    <property type="match status" value="1"/>
</dbReference>
<dbReference type="EMBL" id="FJOG01000044">
    <property type="protein sequence ID" value="CZR67467.1"/>
    <property type="molecule type" value="Genomic_DNA"/>
</dbReference>
<organism evidence="4 5">
    <name type="scientific">Phialocephala subalpina</name>
    <dbReference type="NCBI Taxonomy" id="576137"/>
    <lineage>
        <taxon>Eukaryota</taxon>
        <taxon>Fungi</taxon>
        <taxon>Dikarya</taxon>
        <taxon>Ascomycota</taxon>
        <taxon>Pezizomycotina</taxon>
        <taxon>Leotiomycetes</taxon>
        <taxon>Helotiales</taxon>
        <taxon>Mollisiaceae</taxon>
        <taxon>Phialocephala</taxon>
        <taxon>Phialocephala fortinii species complex</taxon>
    </lineage>
</organism>
<keyword evidence="5" id="KW-1185">Reference proteome</keyword>
<name>A0A1L7XRB2_9HELO</name>
<dbReference type="STRING" id="576137.A0A1L7XRB2"/>
<reference evidence="4 5" key="1">
    <citation type="submission" date="2016-03" db="EMBL/GenBank/DDBJ databases">
        <authorList>
            <person name="Ploux O."/>
        </authorList>
    </citation>
    <scope>NUCLEOTIDE SEQUENCE [LARGE SCALE GENOMIC DNA]</scope>
    <source>
        <strain evidence="4 5">UAMH 11012</strain>
    </source>
</reference>
<evidence type="ECO:0000256" key="2">
    <source>
        <dbReference type="ARBA" id="ARBA00023242"/>
    </source>
</evidence>
<feature type="domain" description="Zn(2)-C6 fungal-type" evidence="3">
    <location>
        <begin position="14"/>
        <end position="57"/>
    </location>
</feature>
<dbReference type="GO" id="GO:0000981">
    <property type="term" value="F:DNA-binding transcription factor activity, RNA polymerase II-specific"/>
    <property type="evidence" value="ECO:0007669"/>
    <property type="project" value="InterPro"/>
</dbReference>
<evidence type="ECO:0000259" key="3">
    <source>
        <dbReference type="SMART" id="SM00066"/>
    </source>
</evidence>
<keyword evidence="2" id="KW-0539">Nucleus</keyword>
<dbReference type="Proteomes" id="UP000184330">
    <property type="component" value="Unassembled WGS sequence"/>
</dbReference>
<dbReference type="CDD" id="cd00067">
    <property type="entry name" value="GAL4"/>
    <property type="match status" value="1"/>
</dbReference>
<protein>
    <recommendedName>
        <fullName evidence="3">Zn(2)-C6 fungal-type domain-containing protein</fullName>
    </recommendedName>
</protein>
<dbReference type="InterPro" id="IPR001138">
    <property type="entry name" value="Zn2Cys6_DnaBD"/>
</dbReference>
<accession>A0A1L7XRB2</accession>
<dbReference type="Pfam" id="PF00172">
    <property type="entry name" value="Zn_clus"/>
    <property type="match status" value="1"/>
</dbReference>
<sequence length="572" mass="64740">MARSPRIRPKVKRTKTFTGCWTCRSRRVKCDATRPVCQRLVWGQDDVSTEGATPSTVNGRILFSKEDMSNPTFSDDYIDSILDRLEYFEEYVQAGLGNEIKLGPYTVFTGSSFTPTPTTPPDCGDVEDDEAFTSCGEGTSASTPEEEAILESTHSTQAMCHYRDQPTPTLVLQQRLLPFLKPFLSSSSVAERRLLHFWVTSASSIMTCTDHPDNPFRQVVIPIALEAAASSHKLPGHAALLHIIYAFAGFHLAQLHQSDRNSKEITMKHYHASLRHLRKSLTQDPHKQYDAILAVIILIISIDTLNGQSGQWQIHMRGAREWLRGIGGVWGNHAYGHVMYQMFECLEIMGHTQTPHLQLSSNLMHEQESNIDNLFSATSDVNDSPYCLDRFFGVTKPVLKMIMDINRLLGSDLTREELAIIEHEILLANPSTLRFPGPKEIEQITRHHACALYYSAVVYYRRSILRQPLNEIQHLVEQSLYHLEAYTKHTEHKIVAGLFWPVCVTACEAEDGELRLRCVEIMDRKVRHGIGAIVQVKEVVLEVWGRRDGSDCGQNILWQDVMKDLGIDILLC</sequence>
<dbReference type="Gene3D" id="4.10.240.10">
    <property type="entry name" value="Zn(2)-C6 fungal-type DNA-binding domain"/>
    <property type="match status" value="1"/>
</dbReference>
<dbReference type="PANTHER" id="PTHR37534:SF46">
    <property type="entry name" value="ZN(II)2CYS6 TRANSCRIPTION FACTOR (EUROFUNG)"/>
    <property type="match status" value="1"/>
</dbReference>
<dbReference type="AlphaFoldDB" id="A0A1L7XRB2"/>
<proteinExistence type="predicted"/>
<evidence type="ECO:0000313" key="4">
    <source>
        <dbReference type="EMBL" id="CZR67467.1"/>
    </source>
</evidence>
<dbReference type="PANTHER" id="PTHR37534">
    <property type="entry name" value="TRANSCRIPTIONAL ACTIVATOR PROTEIN UGA3"/>
    <property type="match status" value="1"/>
</dbReference>
<evidence type="ECO:0000256" key="1">
    <source>
        <dbReference type="ARBA" id="ARBA00004123"/>
    </source>
</evidence>